<comment type="caution">
    <text evidence="1">The sequence shown here is derived from an EMBL/GenBank/DDBJ whole genome shotgun (WGS) entry which is preliminary data.</text>
</comment>
<evidence type="ECO:0000313" key="1">
    <source>
        <dbReference type="EMBL" id="GBN71872.1"/>
    </source>
</evidence>
<dbReference type="Proteomes" id="UP000499080">
    <property type="component" value="Unassembled WGS sequence"/>
</dbReference>
<keyword evidence="2" id="KW-1185">Reference proteome</keyword>
<organism evidence="1 2">
    <name type="scientific">Araneus ventricosus</name>
    <name type="common">Orbweaver spider</name>
    <name type="synonym">Epeira ventricosa</name>
    <dbReference type="NCBI Taxonomy" id="182803"/>
    <lineage>
        <taxon>Eukaryota</taxon>
        <taxon>Metazoa</taxon>
        <taxon>Ecdysozoa</taxon>
        <taxon>Arthropoda</taxon>
        <taxon>Chelicerata</taxon>
        <taxon>Arachnida</taxon>
        <taxon>Araneae</taxon>
        <taxon>Araneomorphae</taxon>
        <taxon>Entelegynae</taxon>
        <taxon>Araneoidea</taxon>
        <taxon>Araneidae</taxon>
        <taxon>Araneus</taxon>
    </lineage>
</organism>
<accession>A0A4Y2R7Y5</accession>
<evidence type="ECO:0000313" key="2">
    <source>
        <dbReference type="Proteomes" id="UP000499080"/>
    </source>
</evidence>
<dbReference type="AlphaFoldDB" id="A0A4Y2R7Y5"/>
<name>A0A4Y2R7Y5_ARAVE</name>
<protein>
    <submittedName>
        <fullName evidence="1">Uncharacterized protein</fullName>
    </submittedName>
</protein>
<proteinExistence type="predicted"/>
<dbReference type="EMBL" id="BGPR01143188">
    <property type="protein sequence ID" value="GBN71872.1"/>
    <property type="molecule type" value="Genomic_DNA"/>
</dbReference>
<reference evidence="1 2" key="1">
    <citation type="journal article" date="2019" name="Sci. Rep.">
        <title>Orb-weaving spider Araneus ventricosus genome elucidates the spidroin gene catalogue.</title>
        <authorList>
            <person name="Kono N."/>
            <person name="Nakamura H."/>
            <person name="Ohtoshi R."/>
            <person name="Moran D.A.P."/>
            <person name="Shinohara A."/>
            <person name="Yoshida Y."/>
            <person name="Fujiwara M."/>
            <person name="Mori M."/>
            <person name="Tomita M."/>
            <person name="Arakawa K."/>
        </authorList>
    </citation>
    <scope>NUCLEOTIDE SEQUENCE [LARGE SCALE GENOMIC DNA]</scope>
</reference>
<sequence>MRTFHLWQHTEHAPGLVRSESPVEVILNPCFSAFAADTLSSGHHGGLVWQVLDTGVRKFQVRNLISSKIRHVCGPGDEDQTTSHCCGVEIWKELSGFVIRSRFRIARSVTK</sequence>
<gene>
    <name evidence="1" type="ORF">AVEN_161505_1</name>
</gene>